<reference evidence="5 6" key="1">
    <citation type="submission" date="2017-12" db="EMBL/GenBank/DDBJ databases">
        <title>Hemimetabolous genomes reveal molecular basis of termite eusociality.</title>
        <authorList>
            <person name="Harrison M.C."/>
            <person name="Jongepier E."/>
            <person name="Robertson H.M."/>
            <person name="Arning N."/>
            <person name="Bitard-Feildel T."/>
            <person name="Chao H."/>
            <person name="Childers C.P."/>
            <person name="Dinh H."/>
            <person name="Doddapaneni H."/>
            <person name="Dugan S."/>
            <person name="Gowin J."/>
            <person name="Greiner C."/>
            <person name="Han Y."/>
            <person name="Hu H."/>
            <person name="Hughes D.S.T."/>
            <person name="Huylmans A.-K."/>
            <person name="Kemena C."/>
            <person name="Kremer L.P.M."/>
            <person name="Lee S.L."/>
            <person name="Lopez-Ezquerra A."/>
            <person name="Mallet L."/>
            <person name="Monroy-Kuhn J.M."/>
            <person name="Moser A."/>
            <person name="Murali S.C."/>
            <person name="Muzny D.M."/>
            <person name="Otani S."/>
            <person name="Piulachs M.-D."/>
            <person name="Poelchau M."/>
            <person name="Qu J."/>
            <person name="Schaub F."/>
            <person name="Wada-Katsumata A."/>
            <person name="Worley K.C."/>
            <person name="Xie Q."/>
            <person name="Ylla G."/>
            <person name="Poulsen M."/>
            <person name="Gibbs R.A."/>
            <person name="Schal C."/>
            <person name="Richards S."/>
            <person name="Belles X."/>
            <person name="Korb J."/>
            <person name="Bornberg-Bauer E."/>
        </authorList>
    </citation>
    <scope>NUCLEOTIDE SEQUENCE [LARGE SCALE GENOMIC DNA]</scope>
    <source>
        <tissue evidence="5">Whole body</tissue>
    </source>
</reference>
<dbReference type="SUPFAM" id="SSF48403">
    <property type="entry name" value="Ankyrin repeat"/>
    <property type="match status" value="1"/>
</dbReference>
<organism evidence="5 6">
    <name type="scientific">Cryptotermes secundus</name>
    <dbReference type="NCBI Taxonomy" id="105785"/>
    <lineage>
        <taxon>Eukaryota</taxon>
        <taxon>Metazoa</taxon>
        <taxon>Ecdysozoa</taxon>
        <taxon>Arthropoda</taxon>
        <taxon>Hexapoda</taxon>
        <taxon>Insecta</taxon>
        <taxon>Pterygota</taxon>
        <taxon>Neoptera</taxon>
        <taxon>Polyneoptera</taxon>
        <taxon>Dictyoptera</taxon>
        <taxon>Blattodea</taxon>
        <taxon>Blattoidea</taxon>
        <taxon>Termitoidae</taxon>
        <taxon>Kalotermitidae</taxon>
        <taxon>Cryptotermitinae</taxon>
        <taxon>Cryptotermes</taxon>
    </lineage>
</organism>
<keyword evidence="1" id="KW-0677">Repeat</keyword>
<evidence type="ECO:0000256" key="3">
    <source>
        <dbReference type="PROSITE-ProRule" id="PRU00023"/>
    </source>
</evidence>
<keyword evidence="4" id="KW-0812">Transmembrane</keyword>
<keyword evidence="4" id="KW-1133">Transmembrane helix</keyword>
<accession>A0A2J7PQ47</accession>
<dbReference type="PANTHER" id="PTHR24171">
    <property type="entry name" value="ANKYRIN REPEAT DOMAIN-CONTAINING PROTEIN 39-RELATED"/>
    <property type="match status" value="1"/>
</dbReference>
<feature type="transmembrane region" description="Helical" evidence="4">
    <location>
        <begin position="518"/>
        <end position="544"/>
    </location>
</feature>
<dbReference type="InterPro" id="IPR036770">
    <property type="entry name" value="Ankyrin_rpt-contain_sf"/>
</dbReference>
<evidence type="ECO:0000313" key="5">
    <source>
        <dbReference type="EMBL" id="PNF18462.1"/>
    </source>
</evidence>
<feature type="transmembrane region" description="Helical" evidence="4">
    <location>
        <begin position="440"/>
        <end position="458"/>
    </location>
</feature>
<protein>
    <submittedName>
        <fullName evidence="5">Uncharacterized protein</fullName>
    </submittedName>
</protein>
<keyword evidence="6" id="KW-1185">Reference proteome</keyword>
<dbReference type="InParanoid" id="A0A2J7PQ47"/>
<feature type="repeat" description="ANK" evidence="3">
    <location>
        <begin position="157"/>
        <end position="189"/>
    </location>
</feature>
<dbReference type="Proteomes" id="UP000235965">
    <property type="component" value="Unassembled WGS sequence"/>
</dbReference>
<feature type="transmembrane region" description="Helical" evidence="4">
    <location>
        <begin position="376"/>
        <end position="393"/>
    </location>
</feature>
<proteinExistence type="predicted"/>
<keyword evidence="4" id="KW-0472">Membrane</keyword>
<dbReference type="Gene3D" id="1.25.40.20">
    <property type="entry name" value="Ankyrin repeat-containing domain"/>
    <property type="match status" value="3"/>
</dbReference>
<sequence length="646" mass="73400">MASTMPNNNVSPADISYLRTLCETENALELESYLSHYAGDINLAFCDNYCNTLLHLAVKSGSLECVKVLLNRGAKTDVKNTDMNTPLHFAAKLKSSDCLKYLLNSGAKICERNTSQNTPLHYAAEAPCAESVKLLIEHISGSSSHDLELEINLKNSSKRTPLHLASQSGSVECIKLLVENKCTVSLEDEIGNTPLHYAAMSGSVDSVRYLSESGANLLLTNKDKYTALYMVLNNVPNGEDLLREILDESIEVHMLSEGKEELRVSFKVLCPKAMNKMAVANRLYTHHRQNKKLLLHPLLKTLMHLEWEECKYVLWYRFSVYLLYLLILTVFVSSPPSSTLSTMMRVMVSFLSIHVALFCVPYLLPGQYSWYRRISKTLLTVVPPAFTLVTVSIPYNPEWYGISILFSWLSMPLYSNAIYLISHQTGMFIFVTKEIFTHSLVLLFVLVGFSLTFFVLYYEENDSSFNNFWHTFLYTTLVLLQGGGLGDLKTSDGNRTSDATDEDGYLTYITETLSSMRFASIVASCLFLLIVIIALLNMLVALAIRGGDELRDYGQVYHLWSQAQLLYEWHEVKRYFRRTLTAGMYEIFYDQSYIMIGHGDVPMSLRNELNVVAKYKNKKKVHELTISEMIEEMLALLYEVHDLKNK</sequence>
<evidence type="ECO:0000256" key="1">
    <source>
        <dbReference type="ARBA" id="ARBA00022737"/>
    </source>
</evidence>
<keyword evidence="2 3" id="KW-0040">ANK repeat</keyword>
<feature type="repeat" description="ANK" evidence="3">
    <location>
        <begin position="82"/>
        <end position="114"/>
    </location>
</feature>
<evidence type="ECO:0000256" key="4">
    <source>
        <dbReference type="SAM" id="Phobius"/>
    </source>
</evidence>
<evidence type="ECO:0000313" key="6">
    <source>
        <dbReference type="Proteomes" id="UP000235965"/>
    </source>
</evidence>
<evidence type="ECO:0000256" key="2">
    <source>
        <dbReference type="ARBA" id="ARBA00023043"/>
    </source>
</evidence>
<feature type="transmembrane region" description="Helical" evidence="4">
    <location>
        <begin position="344"/>
        <end position="364"/>
    </location>
</feature>
<comment type="caution">
    <text evidence="5">The sequence shown here is derived from an EMBL/GenBank/DDBJ whole genome shotgun (WGS) entry which is preliminary data.</text>
</comment>
<name>A0A2J7PQ47_9NEOP</name>
<dbReference type="PROSITE" id="PS50088">
    <property type="entry name" value="ANK_REPEAT"/>
    <property type="match status" value="4"/>
</dbReference>
<dbReference type="Pfam" id="PF12796">
    <property type="entry name" value="Ank_2"/>
    <property type="match status" value="2"/>
</dbReference>
<feature type="repeat" description="ANK" evidence="3">
    <location>
        <begin position="190"/>
        <end position="222"/>
    </location>
</feature>
<dbReference type="InterPro" id="IPR002110">
    <property type="entry name" value="Ankyrin_rpt"/>
</dbReference>
<feature type="repeat" description="ANK" evidence="3">
    <location>
        <begin position="49"/>
        <end position="81"/>
    </location>
</feature>
<dbReference type="AlphaFoldDB" id="A0A2J7PQ47"/>
<gene>
    <name evidence="5" type="ORF">B7P43_G08990</name>
</gene>
<dbReference type="EMBL" id="NEVH01022640">
    <property type="protein sequence ID" value="PNF18462.1"/>
    <property type="molecule type" value="Genomic_DNA"/>
</dbReference>
<feature type="transmembrane region" description="Helical" evidence="4">
    <location>
        <begin position="399"/>
        <end position="419"/>
    </location>
</feature>
<feature type="transmembrane region" description="Helical" evidence="4">
    <location>
        <begin position="313"/>
        <end position="332"/>
    </location>
</feature>
<dbReference type="PROSITE" id="PS50297">
    <property type="entry name" value="ANK_REP_REGION"/>
    <property type="match status" value="4"/>
</dbReference>
<dbReference type="SMART" id="SM00248">
    <property type="entry name" value="ANK"/>
    <property type="match status" value="6"/>
</dbReference>
<dbReference type="STRING" id="105785.A0A2J7PQ47"/>
<dbReference type="OrthoDB" id="194358at2759"/>